<dbReference type="eggNOG" id="COG5340">
    <property type="taxonomic scope" value="Bacteria"/>
</dbReference>
<dbReference type="KEGG" id="aau:AAur_3563"/>
<accession>A1RAJ4</accession>
<dbReference type="STRING" id="290340.AAur_3563"/>
<keyword evidence="2" id="KW-1185">Reference proteome</keyword>
<gene>
    <name evidence="1" type="ordered locus">AAur_3563</name>
</gene>
<dbReference type="RefSeq" id="WP_011776182.1">
    <property type="nucleotide sequence ID" value="NC_008711.1"/>
</dbReference>
<reference evidence="1 2" key="1">
    <citation type="journal article" date="2006" name="PLoS Genet.">
        <title>Secrets of soil survival revealed by the genome sequence of Arthrobacter aurescens TC1.</title>
        <authorList>
            <person name="Mongodin E.F."/>
            <person name="Shapir N."/>
            <person name="Daugherty S.C."/>
            <person name="DeBoy R.T."/>
            <person name="Emerson J.B."/>
            <person name="Shvartzbeyn A."/>
            <person name="Radune D."/>
            <person name="Vamathevan J."/>
            <person name="Riggs F."/>
            <person name="Grinberg V."/>
            <person name="Khouri H."/>
            <person name="Wackett L.P."/>
            <person name="Nelson K.E."/>
            <person name="Sadowsky M.J."/>
        </authorList>
    </citation>
    <scope>NUCLEOTIDE SEQUENCE [LARGE SCALE GENOMIC DNA]</scope>
    <source>
        <strain evidence="1 2">TC1</strain>
    </source>
</reference>
<dbReference type="Proteomes" id="UP000000637">
    <property type="component" value="Chromosome"/>
</dbReference>
<dbReference type="HOGENOM" id="CLU_052626_4_0_11"/>
<evidence type="ECO:0000313" key="1">
    <source>
        <dbReference type="EMBL" id="ABM07368.1"/>
    </source>
</evidence>
<dbReference type="Gene3D" id="3.40.960.10">
    <property type="entry name" value="VSR Endonuclease"/>
    <property type="match status" value="1"/>
</dbReference>
<evidence type="ECO:0000313" key="2">
    <source>
        <dbReference type="Proteomes" id="UP000000637"/>
    </source>
</evidence>
<evidence type="ECO:0008006" key="3">
    <source>
        <dbReference type="Google" id="ProtNLM"/>
    </source>
</evidence>
<sequence length="315" mass="36516">MDPISTENTVRSVRSLPLRGYMWRTDELLRFGLNSRNIKALVDSGELLRLRYGCYIRAHKWNALGPRRKAKERIVAHAHGTLTTSTGGFVYSHLSAARLHGLFVWGVDDKVHVLHAARASSDRWGKDVRGHTESFTEDDVLVVQGLRATTLERTMFDCARMLSYPKALVVMDHGLRLGADIRALADRAAVSAGKRGVRTLRKALDNADPRSESAGETLTRELIKRLRIKPPQPQFEVQSRLGRHRMDFAWEEEKLALEFDGRTKYFDFNPTDEVIYQERRREKALIEEGWRFIRVEWKDLFQERLFKERILRAFR</sequence>
<organism evidence="1 2">
    <name type="scientific">Paenarthrobacter aurescens (strain TC1)</name>
    <dbReference type="NCBI Taxonomy" id="290340"/>
    <lineage>
        <taxon>Bacteria</taxon>
        <taxon>Bacillati</taxon>
        <taxon>Actinomycetota</taxon>
        <taxon>Actinomycetes</taxon>
        <taxon>Micrococcales</taxon>
        <taxon>Micrococcaceae</taxon>
        <taxon>Paenarthrobacter</taxon>
    </lineage>
</organism>
<name>A1RAJ4_PAEAT</name>
<dbReference type="AlphaFoldDB" id="A1RAJ4"/>
<dbReference type="EMBL" id="CP000474">
    <property type="protein sequence ID" value="ABM07368.1"/>
    <property type="molecule type" value="Genomic_DNA"/>
</dbReference>
<protein>
    <recommendedName>
        <fullName evidence="3">DUF559 domain-containing protein</fullName>
    </recommendedName>
</protein>
<proteinExistence type="predicted"/>
<dbReference type="OrthoDB" id="5517693at2"/>